<protein>
    <submittedName>
        <fullName evidence="6">Amino acid adenylation domain protein</fullName>
    </submittedName>
</protein>
<dbReference type="InterPro" id="IPR000873">
    <property type="entry name" value="AMP-dep_synth/lig_dom"/>
</dbReference>
<organism evidence="6 7">
    <name type="scientific">Stackebrandtia nassauensis (strain DSM 44728 / CIP 108903 / NRRL B-16338 / NBRC 102104 / LLR-40K-21)</name>
    <dbReference type="NCBI Taxonomy" id="446470"/>
    <lineage>
        <taxon>Bacteria</taxon>
        <taxon>Bacillati</taxon>
        <taxon>Actinomycetota</taxon>
        <taxon>Actinomycetes</taxon>
        <taxon>Glycomycetales</taxon>
        <taxon>Glycomycetaceae</taxon>
        <taxon>Stackebrandtia</taxon>
    </lineage>
</organism>
<reference evidence="6 7" key="1">
    <citation type="journal article" date="2009" name="Stand. Genomic Sci.">
        <title>Complete genome sequence of Stackebrandtia nassauensis type strain (LLR-40K-21).</title>
        <authorList>
            <person name="Munk C."/>
            <person name="Lapidus A."/>
            <person name="Copeland A."/>
            <person name="Jando M."/>
            <person name="Mayilraj S."/>
            <person name="Glavina Del Rio T."/>
            <person name="Nolan M."/>
            <person name="Chen F."/>
            <person name="Lucas S."/>
            <person name="Tice H."/>
            <person name="Cheng J.F."/>
            <person name="Han C."/>
            <person name="Detter J.C."/>
            <person name="Bruce D."/>
            <person name="Goodwin L."/>
            <person name="Chain P."/>
            <person name="Pitluck S."/>
            <person name="Goker M."/>
            <person name="Ovchinikova G."/>
            <person name="Pati A."/>
            <person name="Ivanova N."/>
            <person name="Mavromatis K."/>
            <person name="Chen A."/>
            <person name="Palaniappan K."/>
            <person name="Land M."/>
            <person name="Hauser L."/>
            <person name="Chang Y.J."/>
            <person name="Jeffries C.D."/>
            <person name="Bristow J."/>
            <person name="Eisen J.A."/>
            <person name="Markowitz V."/>
            <person name="Hugenholtz P."/>
            <person name="Kyrpides N.C."/>
            <person name="Klenk H.P."/>
        </authorList>
    </citation>
    <scope>NUCLEOTIDE SEQUENCE [LARGE SCALE GENOMIC DNA]</scope>
    <source>
        <strain evidence="7">DSM 44728 / CIP 108903 / NRRL B-16338 / NBRC 102104 / LLR-40K-21</strain>
    </source>
</reference>
<dbReference type="NCBIfam" id="TIGR01733">
    <property type="entry name" value="AA-adenyl-dom"/>
    <property type="match status" value="1"/>
</dbReference>
<evidence type="ECO:0000256" key="4">
    <source>
        <dbReference type="SAM" id="MobiDB-lite"/>
    </source>
</evidence>
<dbReference type="InterPro" id="IPR045851">
    <property type="entry name" value="AMP-bd_C_sf"/>
</dbReference>
<evidence type="ECO:0000256" key="2">
    <source>
        <dbReference type="ARBA" id="ARBA00022450"/>
    </source>
</evidence>
<dbReference type="SUPFAM" id="SSF56801">
    <property type="entry name" value="Acetyl-CoA synthetase-like"/>
    <property type="match status" value="1"/>
</dbReference>
<keyword evidence="7" id="KW-1185">Reference proteome</keyword>
<evidence type="ECO:0000259" key="5">
    <source>
        <dbReference type="PROSITE" id="PS50075"/>
    </source>
</evidence>
<dbReference type="GO" id="GO:0031177">
    <property type="term" value="F:phosphopantetheine binding"/>
    <property type="evidence" value="ECO:0007669"/>
    <property type="project" value="InterPro"/>
</dbReference>
<dbReference type="Gene3D" id="3.30.300.30">
    <property type="match status" value="1"/>
</dbReference>
<feature type="region of interest" description="Disordered" evidence="4">
    <location>
        <begin position="1042"/>
        <end position="1071"/>
    </location>
</feature>
<dbReference type="InterPro" id="IPR023213">
    <property type="entry name" value="CAT-like_dom_sf"/>
</dbReference>
<gene>
    <name evidence="6" type="ordered locus">Snas_0191</name>
</gene>
<dbReference type="EMBL" id="CP001778">
    <property type="protein sequence ID" value="ADD39910.1"/>
    <property type="molecule type" value="Genomic_DNA"/>
</dbReference>
<dbReference type="Gene3D" id="2.30.38.10">
    <property type="entry name" value="Luciferase, Domain 3"/>
    <property type="match status" value="1"/>
</dbReference>
<dbReference type="STRING" id="446470.Snas_0191"/>
<dbReference type="KEGG" id="sna:Snas_0191"/>
<dbReference type="GO" id="GO:0008610">
    <property type="term" value="P:lipid biosynthetic process"/>
    <property type="evidence" value="ECO:0007669"/>
    <property type="project" value="UniProtKB-ARBA"/>
</dbReference>
<proteinExistence type="predicted"/>
<dbReference type="InterPro" id="IPR025110">
    <property type="entry name" value="AMP-bd_C"/>
</dbReference>
<dbReference type="InterPro" id="IPR020806">
    <property type="entry name" value="PKS_PP-bd"/>
</dbReference>
<dbReference type="Pfam" id="PF00550">
    <property type="entry name" value="PP-binding"/>
    <property type="match status" value="1"/>
</dbReference>
<dbReference type="CDD" id="cd19531">
    <property type="entry name" value="LCL_NRPS-like"/>
    <property type="match status" value="1"/>
</dbReference>
<dbReference type="eggNOG" id="COG1020">
    <property type="taxonomic scope" value="Bacteria"/>
</dbReference>
<dbReference type="Pfam" id="PF00501">
    <property type="entry name" value="AMP-binding"/>
    <property type="match status" value="1"/>
</dbReference>
<dbReference type="OrthoDB" id="2472181at2"/>
<dbReference type="InterPro" id="IPR036736">
    <property type="entry name" value="ACP-like_sf"/>
</dbReference>
<dbReference type="RefSeq" id="WP_013015481.1">
    <property type="nucleotide sequence ID" value="NC_013947.1"/>
</dbReference>
<keyword evidence="3" id="KW-0597">Phosphoprotein</keyword>
<dbReference type="Pfam" id="PF13193">
    <property type="entry name" value="AMP-binding_C"/>
    <property type="match status" value="1"/>
</dbReference>
<dbReference type="FunFam" id="3.40.50.980:FF:000001">
    <property type="entry name" value="Non-ribosomal peptide synthetase"/>
    <property type="match status" value="1"/>
</dbReference>
<feature type="domain" description="Carrier" evidence="5">
    <location>
        <begin position="965"/>
        <end position="1040"/>
    </location>
</feature>
<dbReference type="PANTHER" id="PTHR45527">
    <property type="entry name" value="NONRIBOSOMAL PEPTIDE SYNTHETASE"/>
    <property type="match status" value="1"/>
</dbReference>
<name>D3Q1R2_STANL</name>
<evidence type="ECO:0000313" key="6">
    <source>
        <dbReference type="EMBL" id="ADD39910.1"/>
    </source>
</evidence>
<dbReference type="InterPro" id="IPR009081">
    <property type="entry name" value="PP-bd_ACP"/>
</dbReference>
<dbReference type="SUPFAM" id="SSF52777">
    <property type="entry name" value="CoA-dependent acyltransferases"/>
    <property type="match status" value="2"/>
</dbReference>
<dbReference type="GO" id="GO:0044550">
    <property type="term" value="P:secondary metabolite biosynthetic process"/>
    <property type="evidence" value="ECO:0007669"/>
    <property type="project" value="TreeGrafter"/>
</dbReference>
<dbReference type="InterPro" id="IPR010071">
    <property type="entry name" value="AA_adenyl_dom"/>
</dbReference>
<dbReference type="Pfam" id="PF00668">
    <property type="entry name" value="Condensation"/>
    <property type="match status" value="1"/>
</dbReference>
<comment type="cofactor">
    <cofactor evidence="1">
        <name>pantetheine 4'-phosphate</name>
        <dbReference type="ChEBI" id="CHEBI:47942"/>
    </cofactor>
</comment>
<dbReference type="HOGENOM" id="CLU_000022_2_4_11"/>
<dbReference type="GO" id="GO:0043041">
    <property type="term" value="P:amino acid activation for nonribosomal peptide biosynthetic process"/>
    <property type="evidence" value="ECO:0007669"/>
    <property type="project" value="TreeGrafter"/>
</dbReference>
<evidence type="ECO:0000256" key="1">
    <source>
        <dbReference type="ARBA" id="ARBA00001957"/>
    </source>
</evidence>
<dbReference type="GO" id="GO:0005737">
    <property type="term" value="C:cytoplasm"/>
    <property type="evidence" value="ECO:0007669"/>
    <property type="project" value="TreeGrafter"/>
</dbReference>
<dbReference type="Gene3D" id="3.30.559.30">
    <property type="entry name" value="Nonribosomal peptide synthetase, condensation domain"/>
    <property type="match status" value="1"/>
</dbReference>
<dbReference type="AlphaFoldDB" id="D3Q1R2"/>
<evidence type="ECO:0000256" key="3">
    <source>
        <dbReference type="ARBA" id="ARBA00022553"/>
    </source>
</evidence>
<dbReference type="CDD" id="cd05930">
    <property type="entry name" value="A_NRPS"/>
    <property type="match status" value="1"/>
</dbReference>
<dbReference type="GO" id="GO:0003824">
    <property type="term" value="F:catalytic activity"/>
    <property type="evidence" value="ECO:0007669"/>
    <property type="project" value="InterPro"/>
</dbReference>
<keyword evidence="2" id="KW-0596">Phosphopantetheine</keyword>
<dbReference type="FunFam" id="3.40.50.12780:FF:000012">
    <property type="entry name" value="Non-ribosomal peptide synthetase"/>
    <property type="match status" value="1"/>
</dbReference>
<dbReference type="PANTHER" id="PTHR45527:SF1">
    <property type="entry name" value="FATTY ACID SYNTHASE"/>
    <property type="match status" value="1"/>
</dbReference>
<dbReference type="Gene3D" id="3.40.50.980">
    <property type="match status" value="2"/>
</dbReference>
<dbReference type="SUPFAM" id="SSF47336">
    <property type="entry name" value="ACP-like"/>
    <property type="match status" value="1"/>
</dbReference>
<dbReference type="Gene3D" id="1.10.1200.10">
    <property type="entry name" value="ACP-like"/>
    <property type="match status" value="1"/>
</dbReference>
<evidence type="ECO:0000313" key="7">
    <source>
        <dbReference type="Proteomes" id="UP000000844"/>
    </source>
</evidence>
<accession>D3Q1R2</accession>
<dbReference type="Gene3D" id="3.30.559.10">
    <property type="entry name" value="Chloramphenicol acetyltransferase-like domain"/>
    <property type="match status" value="1"/>
</dbReference>
<dbReference type="PROSITE" id="PS50075">
    <property type="entry name" value="CARRIER"/>
    <property type="match status" value="1"/>
</dbReference>
<dbReference type="SMART" id="SM00823">
    <property type="entry name" value="PKS_PP"/>
    <property type="match status" value="1"/>
</dbReference>
<sequence>MNEVYPVSFAQRRLWFAEQLTPGGARQHVDLTRRVHGTVDVAALQSAVDTVVARHESLRTRFGVVDGSPVQVIVSTVAVPVEVIETGDAPAALREVIERPFRLDEAPLLRVALIRGGGDTVLTFVLHHIIADGWSLGVLADEIGSCYLAYLGGTKPHLPPLRLQYVDYTLWQAEAVKSEAVAARHRDYVAALSGAPQLLELPGDRLRPDEPRHEGATTEFTIPDETMAAVERLATRCGSTVYMTLLSAYFLVLSRWTGQRDLLVATPSAGRGRSETEALIGFFVNTVVLRGDVSGDPTVAELVARTRDASLAAFANEDVPFEWLVEGLAPERSLIHHPLVQAMFSYQNTPGDELKLPGARLERLDVYGGTSMFDMTLELAPGASGLDGVVQYSTALFDPETAHRFAVHFGNAVAAMVDAPDRPVSGIEILAAEEREHLLRTGTGAPSGDLTPALTRIRDRAASEPDRVAVIDTDGEVSYEWLCRHADTVAAALRELGLEPESLVAVCLPRNRFMLSTLLGVWAADAAFVPLDPGYPAARLEFMLADSGAVAVLSTRELAASLPIAEGTPVIHVDELPDNPTLEPSAVEVPADRLAYTIYTSGSTGRPKGVQIEHRGIANQIDAFADLLGFTAEDRMAGLTSMSFDPVFIELFVPLVTGGTVVMLDNTMAGDPERLDEALTEHGVTVAQATPSTWKLYTDHAKDAPPRLRRILTGGEALSSDLAESLLWLGLEVHNVYGPTETTVWATSAHITDPGRITVGRPIPGLRMFIMDSHGRLAPTGAAGELWIAGTGVARSYQGRADLSAERFVTAPDGTRAFRTGDLARWNRDGSLDFLGRVDDQVKIRGHRIELGEIEAVLREHPDVRDALVAVRTAPGGEKQLVAAVTGSAAGAAVAPGGQPGREPTSTDWLASEAKRWAARQLPAHMVPSQITAVAALPLTPSGKGDRKAVAALAAPPDTAPDRALPADDAQLRLHEVWCEVLQLPAVSVTANLFDLGATSMSIVKVRQELRVRHGLDLPLTAFFTHPTIAALAASLGVEPRPAVGAKRGAARRRVPHPDAARRRERRRGRT</sequence>
<dbReference type="Proteomes" id="UP000000844">
    <property type="component" value="Chromosome"/>
</dbReference>
<dbReference type="InterPro" id="IPR001242">
    <property type="entry name" value="Condensation_dom"/>
</dbReference>